<proteinExistence type="predicted"/>
<dbReference type="Proteomes" id="UP001500459">
    <property type="component" value="Unassembled WGS sequence"/>
</dbReference>
<sequence>MKINNRPIQLMLPYIKSALCILITINLLSCSDDDDDDEIGNWVDSSVFDGTSRSGAIAFTIGNKGYMGTGYDGDDYLNDFWSYDIEGNYWSQLADFTGVARSSAVGFTVNNVGYVGTGFDGDNELNDFYKYDPATNSWDVIAEFAGTARYGAVAFNSETSGYVGTGFDGDNDGKDFWKYIPQTNTWEELVGFGGDKRREAMTFTIGDKVYMGTGISNGLDLEDFWVFDTTTDVWSSLENLNTDDYDVTRSSAVGFSIGNKGYLVGGSIGGGATGTVWEYDPITDEWDEKTALEGVGRQDPIAFSNTSRAFVALGRNGTLYLDDNWEFFPLDEEDEDD</sequence>
<dbReference type="Gene3D" id="2.120.10.80">
    <property type="entry name" value="Kelch-type beta propeller"/>
    <property type="match status" value="2"/>
</dbReference>
<evidence type="ECO:0000313" key="2">
    <source>
        <dbReference type="Proteomes" id="UP001500459"/>
    </source>
</evidence>
<protein>
    <submittedName>
        <fullName evidence="1">Kelch repeat-containing protein</fullName>
    </submittedName>
</protein>
<evidence type="ECO:0000313" key="1">
    <source>
        <dbReference type="EMBL" id="GAA4112589.1"/>
    </source>
</evidence>
<reference evidence="2" key="1">
    <citation type="journal article" date="2019" name="Int. J. Syst. Evol. Microbiol.">
        <title>The Global Catalogue of Microorganisms (GCM) 10K type strain sequencing project: providing services to taxonomists for standard genome sequencing and annotation.</title>
        <authorList>
            <consortium name="The Broad Institute Genomics Platform"/>
            <consortium name="The Broad Institute Genome Sequencing Center for Infectious Disease"/>
            <person name="Wu L."/>
            <person name="Ma J."/>
        </authorList>
    </citation>
    <scope>NUCLEOTIDE SEQUENCE [LARGE SCALE GENOMIC DNA]</scope>
    <source>
        <strain evidence="2">JCM 17106</strain>
    </source>
</reference>
<dbReference type="Pfam" id="PF01344">
    <property type="entry name" value="Kelch_1"/>
    <property type="match status" value="3"/>
</dbReference>
<keyword evidence="2" id="KW-1185">Reference proteome</keyword>
<gene>
    <name evidence="1" type="ORF">GCM10022393_11120</name>
</gene>
<dbReference type="EMBL" id="BAABCW010000003">
    <property type="protein sequence ID" value="GAA4112589.1"/>
    <property type="molecule type" value="Genomic_DNA"/>
</dbReference>
<dbReference type="InterPro" id="IPR015915">
    <property type="entry name" value="Kelch-typ_b-propeller"/>
</dbReference>
<dbReference type="InterPro" id="IPR006652">
    <property type="entry name" value="Kelch_1"/>
</dbReference>
<organism evidence="1 2">
    <name type="scientific">Aquimarina addita</name>
    <dbReference type="NCBI Taxonomy" id="870485"/>
    <lineage>
        <taxon>Bacteria</taxon>
        <taxon>Pseudomonadati</taxon>
        <taxon>Bacteroidota</taxon>
        <taxon>Flavobacteriia</taxon>
        <taxon>Flavobacteriales</taxon>
        <taxon>Flavobacteriaceae</taxon>
        <taxon>Aquimarina</taxon>
    </lineage>
</organism>
<dbReference type="SUPFAM" id="SSF117281">
    <property type="entry name" value="Kelch motif"/>
    <property type="match status" value="1"/>
</dbReference>
<dbReference type="RefSeq" id="WP_344925470.1">
    <property type="nucleotide sequence ID" value="NZ_BAABCW010000003.1"/>
</dbReference>
<comment type="caution">
    <text evidence="1">The sequence shown here is derived from an EMBL/GenBank/DDBJ whole genome shotgun (WGS) entry which is preliminary data.</text>
</comment>
<dbReference type="PANTHER" id="PTHR45632">
    <property type="entry name" value="LD33804P"/>
    <property type="match status" value="1"/>
</dbReference>
<accession>A0ABP7XDG1</accession>
<name>A0ABP7XDG1_9FLAO</name>